<sequence length="221" mass="24417">MKPEMQDRGHASPGEAYRVQQWWYLHGNHGRVVSGAGEQNYLKTGIVSQRQWLQGWLDPCASGCSRQMQCGAGRRSGHWGGGEARKQQQMRAQRRRGGFGYQSLSFTLSTAAGGRKPPVQHRARAVRIAQDSLCVTTGTRCKRHIIRISHGTLDGLPGRCYLAGNAVSHGPPVSGALRRSESTRCDIWQANTHHQPGTNTDGLCTALRRRNCQSLMTRMGN</sequence>
<dbReference type="Proteomes" id="UP000799779">
    <property type="component" value="Unassembled WGS sequence"/>
</dbReference>
<dbReference type="AlphaFoldDB" id="A0A6A5WP53"/>
<keyword evidence="2" id="KW-1185">Reference proteome</keyword>
<organism evidence="1 2">
    <name type="scientific">Amniculicola lignicola CBS 123094</name>
    <dbReference type="NCBI Taxonomy" id="1392246"/>
    <lineage>
        <taxon>Eukaryota</taxon>
        <taxon>Fungi</taxon>
        <taxon>Dikarya</taxon>
        <taxon>Ascomycota</taxon>
        <taxon>Pezizomycotina</taxon>
        <taxon>Dothideomycetes</taxon>
        <taxon>Pleosporomycetidae</taxon>
        <taxon>Pleosporales</taxon>
        <taxon>Amniculicolaceae</taxon>
        <taxon>Amniculicola</taxon>
    </lineage>
</organism>
<gene>
    <name evidence="1" type="ORF">P154DRAFT_572840</name>
</gene>
<evidence type="ECO:0000313" key="1">
    <source>
        <dbReference type="EMBL" id="KAF2003653.1"/>
    </source>
</evidence>
<name>A0A6A5WP53_9PLEO</name>
<evidence type="ECO:0000313" key="2">
    <source>
        <dbReference type="Proteomes" id="UP000799779"/>
    </source>
</evidence>
<protein>
    <submittedName>
        <fullName evidence="1">Uncharacterized protein</fullName>
    </submittedName>
</protein>
<proteinExistence type="predicted"/>
<reference evidence="1" key="1">
    <citation type="journal article" date="2020" name="Stud. Mycol.">
        <title>101 Dothideomycetes genomes: a test case for predicting lifestyles and emergence of pathogens.</title>
        <authorList>
            <person name="Haridas S."/>
            <person name="Albert R."/>
            <person name="Binder M."/>
            <person name="Bloem J."/>
            <person name="Labutti K."/>
            <person name="Salamov A."/>
            <person name="Andreopoulos B."/>
            <person name="Baker S."/>
            <person name="Barry K."/>
            <person name="Bills G."/>
            <person name="Bluhm B."/>
            <person name="Cannon C."/>
            <person name="Castanera R."/>
            <person name="Culley D."/>
            <person name="Daum C."/>
            <person name="Ezra D."/>
            <person name="Gonzalez J."/>
            <person name="Henrissat B."/>
            <person name="Kuo A."/>
            <person name="Liang C."/>
            <person name="Lipzen A."/>
            <person name="Lutzoni F."/>
            <person name="Magnuson J."/>
            <person name="Mondo S."/>
            <person name="Nolan M."/>
            <person name="Ohm R."/>
            <person name="Pangilinan J."/>
            <person name="Park H.-J."/>
            <person name="Ramirez L."/>
            <person name="Alfaro M."/>
            <person name="Sun H."/>
            <person name="Tritt A."/>
            <person name="Yoshinaga Y."/>
            <person name="Zwiers L.-H."/>
            <person name="Turgeon B."/>
            <person name="Goodwin S."/>
            <person name="Spatafora J."/>
            <person name="Crous P."/>
            <person name="Grigoriev I."/>
        </authorList>
    </citation>
    <scope>NUCLEOTIDE SEQUENCE</scope>
    <source>
        <strain evidence="1">CBS 123094</strain>
    </source>
</reference>
<accession>A0A6A5WP53</accession>
<dbReference type="EMBL" id="ML977571">
    <property type="protein sequence ID" value="KAF2003653.1"/>
    <property type="molecule type" value="Genomic_DNA"/>
</dbReference>